<dbReference type="SUPFAM" id="SSF56601">
    <property type="entry name" value="beta-lactamase/transpeptidase-like"/>
    <property type="match status" value="1"/>
</dbReference>
<evidence type="ECO:0000313" key="1">
    <source>
        <dbReference type="EMBL" id="SUZ99205.1"/>
    </source>
</evidence>
<dbReference type="InterPro" id="IPR012338">
    <property type="entry name" value="Beta-lactam/transpept-like"/>
</dbReference>
<sequence length="157" mass="18047">MRPVRSQPAIGGLFSDWTETDPTQMRKRNAAESNRTRYRLRPALWVLVSLTLVGGMLSSPRHLDSMEWQRRDIWGLDRPVISRAISSAVRDNQYPRQITVTNQDRRLPATVHYNFDPELQQSVTAVFDHYGPDYGMFVAVNPENGDVLALVNHRRDS</sequence>
<name>A0A381S532_9ZZZZ</name>
<accession>A0A381S532</accession>
<dbReference type="AlphaFoldDB" id="A0A381S532"/>
<gene>
    <name evidence="1" type="ORF">METZ01_LOCUS52059</name>
</gene>
<dbReference type="EMBL" id="UINC01002679">
    <property type="protein sequence ID" value="SUZ99205.1"/>
    <property type="molecule type" value="Genomic_DNA"/>
</dbReference>
<organism evidence="1">
    <name type="scientific">marine metagenome</name>
    <dbReference type="NCBI Taxonomy" id="408172"/>
    <lineage>
        <taxon>unclassified sequences</taxon>
        <taxon>metagenomes</taxon>
        <taxon>ecological metagenomes</taxon>
    </lineage>
</organism>
<reference evidence="1" key="1">
    <citation type="submission" date="2018-05" db="EMBL/GenBank/DDBJ databases">
        <authorList>
            <person name="Lanie J.A."/>
            <person name="Ng W.-L."/>
            <person name="Kazmierczak K.M."/>
            <person name="Andrzejewski T.M."/>
            <person name="Davidsen T.M."/>
            <person name="Wayne K.J."/>
            <person name="Tettelin H."/>
            <person name="Glass J.I."/>
            <person name="Rusch D."/>
            <person name="Podicherti R."/>
            <person name="Tsui H.-C.T."/>
            <person name="Winkler M.E."/>
        </authorList>
    </citation>
    <scope>NUCLEOTIDE SEQUENCE</scope>
</reference>
<protein>
    <submittedName>
        <fullName evidence="1">Uncharacterized protein</fullName>
    </submittedName>
</protein>
<feature type="non-terminal residue" evidence="1">
    <location>
        <position position="157"/>
    </location>
</feature>
<proteinExistence type="predicted"/>